<dbReference type="EMBL" id="SLWM01000013">
    <property type="protein sequence ID" value="TCO17910.1"/>
    <property type="molecule type" value="Genomic_DNA"/>
</dbReference>
<sequence>MSLATHARNGVNRALRPLGVQVTHGRSTDPAIQPFLSARRTIAGANRAGLPLGEYIDRYSAEPGSTAVAVEAMLRLCDFGDQVSRICEIGPGSGRYAEPVIAALHPDAYEIYETAPDWIRYLQSLPNLVTRPADGHTLAATGSETIDLVHSHKLFTYVPFVTTVGYLEEMARVVRPGGIVAFDIITEDCMDEQATRTWVSENAAIYMVTPRAWTIDLLADRGLTLLGQHFEPLSGGRTELLVFRKQPSS</sequence>
<dbReference type="Pfam" id="PF13489">
    <property type="entry name" value="Methyltransf_23"/>
    <property type="match status" value="1"/>
</dbReference>
<keyword evidence="1" id="KW-0808">Transferase</keyword>
<organism evidence="1 2">
    <name type="scientific">Kribbella orskensis</name>
    <dbReference type="NCBI Taxonomy" id="2512216"/>
    <lineage>
        <taxon>Bacteria</taxon>
        <taxon>Bacillati</taxon>
        <taxon>Actinomycetota</taxon>
        <taxon>Actinomycetes</taxon>
        <taxon>Propionibacteriales</taxon>
        <taxon>Kribbellaceae</taxon>
        <taxon>Kribbella</taxon>
    </lineage>
</organism>
<accession>A0ABY2BFD7</accession>
<keyword evidence="2" id="KW-1185">Reference proteome</keyword>
<name>A0ABY2BFD7_9ACTN</name>
<proteinExistence type="predicted"/>
<protein>
    <submittedName>
        <fullName evidence="1">Methyltransferase family protein</fullName>
    </submittedName>
</protein>
<dbReference type="CDD" id="cd02440">
    <property type="entry name" value="AdoMet_MTases"/>
    <property type="match status" value="1"/>
</dbReference>
<dbReference type="Gene3D" id="3.40.50.150">
    <property type="entry name" value="Vaccinia Virus protein VP39"/>
    <property type="match status" value="1"/>
</dbReference>
<comment type="caution">
    <text evidence="1">The sequence shown here is derived from an EMBL/GenBank/DDBJ whole genome shotgun (WGS) entry which is preliminary data.</text>
</comment>
<dbReference type="SUPFAM" id="SSF53335">
    <property type="entry name" value="S-adenosyl-L-methionine-dependent methyltransferases"/>
    <property type="match status" value="1"/>
</dbReference>
<keyword evidence="1" id="KW-0489">Methyltransferase</keyword>
<dbReference type="InterPro" id="IPR029063">
    <property type="entry name" value="SAM-dependent_MTases_sf"/>
</dbReference>
<evidence type="ECO:0000313" key="2">
    <source>
        <dbReference type="Proteomes" id="UP000295818"/>
    </source>
</evidence>
<evidence type="ECO:0000313" key="1">
    <source>
        <dbReference type="EMBL" id="TCO17910.1"/>
    </source>
</evidence>
<dbReference type="GO" id="GO:0008168">
    <property type="term" value="F:methyltransferase activity"/>
    <property type="evidence" value="ECO:0007669"/>
    <property type="project" value="UniProtKB-KW"/>
</dbReference>
<gene>
    <name evidence="1" type="ORF">EV644_113140</name>
</gene>
<dbReference type="GO" id="GO:0032259">
    <property type="term" value="P:methylation"/>
    <property type="evidence" value="ECO:0007669"/>
    <property type="project" value="UniProtKB-KW"/>
</dbReference>
<dbReference type="Proteomes" id="UP000295818">
    <property type="component" value="Unassembled WGS sequence"/>
</dbReference>
<reference evidence="1 2" key="1">
    <citation type="journal article" date="2015" name="Stand. Genomic Sci.">
        <title>Genomic Encyclopedia of Bacterial and Archaeal Type Strains, Phase III: the genomes of soil and plant-associated and newly described type strains.</title>
        <authorList>
            <person name="Whitman W.B."/>
            <person name="Woyke T."/>
            <person name="Klenk H.P."/>
            <person name="Zhou Y."/>
            <person name="Lilburn T.G."/>
            <person name="Beck B.J."/>
            <person name="De Vos P."/>
            <person name="Vandamme P."/>
            <person name="Eisen J.A."/>
            <person name="Garrity G."/>
            <person name="Hugenholtz P."/>
            <person name="Kyrpides N.C."/>
        </authorList>
    </citation>
    <scope>NUCLEOTIDE SEQUENCE [LARGE SCALE GENOMIC DNA]</scope>
    <source>
        <strain evidence="1 2">VKM Ac-2538</strain>
    </source>
</reference>